<evidence type="ECO:0000313" key="6">
    <source>
        <dbReference type="EMBL" id="KAF1834432.1"/>
    </source>
</evidence>
<sequence length="140" mass="15041">MPSGGCLCGGLRYEYVDEGSKKIICHCRDCHKMTGSAFGTNIIIPASSFTLHGNPKHYSFKRGAGGAATHTTSFCANCGTTVSKNVSGFEKFEGMVLVKAGTLDEGQGFDEMEFDAEAQTKTRVTWLKSIADVPQFEGMP</sequence>
<keyword evidence="4" id="KW-0456">Lyase</keyword>
<dbReference type="Gene3D" id="3.90.1590.10">
    <property type="entry name" value="glutathione-dependent formaldehyde- activating enzyme (gfa)"/>
    <property type="match status" value="1"/>
</dbReference>
<reference evidence="6" key="1">
    <citation type="submission" date="2020-01" db="EMBL/GenBank/DDBJ databases">
        <authorList>
            <consortium name="DOE Joint Genome Institute"/>
            <person name="Haridas S."/>
            <person name="Albert R."/>
            <person name="Binder M."/>
            <person name="Bloem J."/>
            <person name="Labutti K."/>
            <person name="Salamov A."/>
            <person name="Andreopoulos B."/>
            <person name="Baker S.E."/>
            <person name="Barry K."/>
            <person name="Bills G."/>
            <person name="Bluhm B.H."/>
            <person name="Cannon C."/>
            <person name="Castanera R."/>
            <person name="Culley D.E."/>
            <person name="Daum C."/>
            <person name="Ezra D."/>
            <person name="Gonzalez J.B."/>
            <person name="Henrissat B."/>
            <person name="Kuo A."/>
            <person name="Liang C."/>
            <person name="Lipzen A."/>
            <person name="Lutzoni F."/>
            <person name="Magnuson J."/>
            <person name="Mondo S."/>
            <person name="Nolan M."/>
            <person name="Ohm R."/>
            <person name="Pangilinan J."/>
            <person name="Park H.-J."/>
            <person name="Ramirez L."/>
            <person name="Alfaro M."/>
            <person name="Sun H."/>
            <person name="Tritt A."/>
            <person name="Yoshinaga Y."/>
            <person name="Zwiers L.-H."/>
            <person name="Turgeon B.G."/>
            <person name="Goodwin S.B."/>
            <person name="Spatafora J.W."/>
            <person name="Crous P.W."/>
            <person name="Grigoriev I.V."/>
        </authorList>
    </citation>
    <scope>NUCLEOTIDE SEQUENCE</scope>
    <source>
        <strain evidence="6">P77</strain>
    </source>
</reference>
<accession>A0A6A5KGB6</accession>
<protein>
    <recommendedName>
        <fullName evidence="5">CENP-V/GFA domain-containing protein</fullName>
    </recommendedName>
</protein>
<dbReference type="AlphaFoldDB" id="A0A6A5KGB6"/>
<name>A0A6A5KGB6_9PLEO</name>
<dbReference type="Pfam" id="PF04828">
    <property type="entry name" value="GFA"/>
    <property type="match status" value="1"/>
</dbReference>
<evidence type="ECO:0000256" key="4">
    <source>
        <dbReference type="ARBA" id="ARBA00023239"/>
    </source>
</evidence>
<dbReference type="SUPFAM" id="SSF51316">
    <property type="entry name" value="Mss4-like"/>
    <property type="match status" value="1"/>
</dbReference>
<dbReference type="Proteomes" id="UP000800040">
    <property type="component" value="Unassembled WGS sequence"/>
</dbReference>
<dbReference type="PROSITE" id="PS51891">
    <property type="entry name" value="CENP_V_GFA"/>
    <property type="match status" value="1"/>
</dbReference>
<dbReference type="InterPro" id="IPR006913">
    <property type="entry name" value="CENP-V/GFA"/>
</dbReference>
<dbReference type="PANTHER" id="PTHR33337">
    <property type="entry name" value="GFA DOMAIN-CONTAINING PROTEIN"/>
    <property type="match status" value="1"/>
</dbReference>
<evidence type="ECO:0000259" key="5">
    <source>
        <dbReference type="PROSITE" id="PS51891"/>
    </source>
</evidence>
<dbReference type="InterPro" id="IPR011057">
    <property type="entry name" value="Mss4-like_sf"/>
</dbReference>
<keyword evidence="3" id="KW-0862">Zinc</keyword>
<evidence type="ECO:0000256" key="2">
    <source>
        <dbReference type="ARBA" id="ARBA00022723"/>
    </source>
</evidence>
<comment type="similarity">
    <text evidence="1">Belongs to the Gfa family.</text>
</comment>
<evidence type="ECO:0000256" key="1">
    <source>
        <dbReference type="ARBA" id="ARBA00005495"/>
    </source>
</evidence>
<evidence type="ECO:0000256" key="3">
    <source>
        <dbReference type="ARBA" id="ARBA00022833"/>
    </source>
</evidence>
<evidence type="ECO:0000313" key="7">
    <source>
        <dbReference type="Proteomes" id="UP000800040"/>
    </source>
</evidence>
<keyword evidence="7" id="KW-1185">Reference proteome</keyword>
<dbReference type="GO" id="GO:0046872">
    <property type="term" value="F:metal ion binding"/>
    <property type="evidence" value="ECO:0007669"/>
    <property type="project" value="UniProtKB-KW"/>
</dbReference>
<dbReference type="OrthoDB" id="406544at2759"/>
<gene>
    <name evidence="6" type="ORF">BDW02DRAFT_569090</name>
</gene>
<dbReference type="PANTHER" id="PTHR33337:SF40">
    <property type="entry name" value="CENP-V_GFA DOMAIN-CONTAINING PROTEIN-RELATED"/>
    <property type="match status" value="1"/>
</dbReference>
<feature type="domain" description="CENP-V/GFA" evidence="5">
    <location>
        <begin position="2"/>
        <end position="115"/>
    </location>
</feature>
<proteinExistence type="inferred from homology"/>
<organism evidence="6 7">
    <name type="scientific">Decorospora gaudefroyi</name>
    <dbReference type="NCBI Taxonomy" id="184978"/>
    <lineage>
        <taxon>Eukaryota</taxon>
        <taxon>Fungi</taxon>
        <taxon>Dikarya</taxon>
        <taxon>Ascomycota</taxon>
        <taxon>Pezizomycotina</taxon>
        <taxon>Dothideomycetes</taxon>
        <taxon>Pleosporomycetidae</taxon>
        <taxon>Pleosporales</taxon>
        <taxon>Pleosporineae</taxon>
        <taxon>Pleosporaceae</taxon>
        <taxon>Decorospora</taxon>
    </lineage>
</organism>
<dbReference type="EMBL" id="ML975302">
    <property type="protein sequence ID" value="KAF1834432.1"/>
    <property type="molecule type" value="Genomic_DNA"/>
</dbReference>
<dbReference type="GO" id="GO:0016846">
    <property type="term" value="F:carbon-sulfur lyase activity"/>
    <property type="evidence" value="ECO:0007669"/>
    <property type="project" value="InterPro"/>
</dbReference>
<keyword evidence="2" id="KW-0479">Metal-binding</keyword>